<dbReference type="Proteomes" id="UP001206983">
    <property type="component" value="Unassembled WGS sequence"/>
</dbReference>
<dbReference type="PANTHER" id="PTHR37832">
    <property type="entry name" value="BLL2683 PROTEIN"/>
    <property type="match status" value="1"/>
</dbReference>
<dbReference type="Pfam" id="PF07876">
    <property type="entry name" value="Dabb"/>
    <property type="match status" value="1"/>
</dbReference>
<evidence type="ECO:0000313" key="3">
    <source>
        <dbReference type="Proteomes" id="UP001206983"/>
    </source>
</evidence>
<dbReference type="PANTHER" id="PTHR37832:SF1">
    <property type="entry name" value="STRESS-RESPONSE A_B BARREL DOMAIN-CONTAINING PROTEIN"/>
    <property type="match status" value="1"/>
</dbReference>
<dbReference type="SUPFAM" id="SSF54909">
    <property type="entry name" value="Dimeric alpha+beta barrel"/>
    <property type="match status" value="1"/>
</dbReference>
<dbReference type="PROSITE" id="PS51502">
    <property type="entry name" value="S_R_A_B_BARREL"/>
    <property type="match status" value="1"/>
</dbReference>
<dbReference type="AlphaFoldDB" id="A0AAE3HBT6"/>
<gene>
    <name evidence="2" type="ORF">PV02_09205</name>
</gene>
<dbReference type="Gene3D" id="3.30.70.100">
    <property type="match status" value="1"/>
</dbReference>
<sequence length="100" mass="11404">MLKHIVMWKLKETAEGTNKLENALVMKEMLESLPGRIPEIVSLEVGININPTDAAYDVVLYSEFRDEAALYAYQEHPEHVKVADFVAKVREERAVVDYLA</sequence>
<organism evidence="2 3">
    <name type="scientific">Methanolobus chelungpuianus</name>
    <dbReference type="NCBI Taxonomy" id="502115"/>
    <lineage>
        <taxon>Archaea</taxon>
        <taxon>Methanobacteriati</taxon>
        <taxon>Methanobacteriota</taxon>
        <taxon>Stenosarchaea group</taxon>
        <taxon>Methanomicrobia</taxon>
        <taxon>Methanosarcinales</taxon>
        <taxon>Methanosarcinaceae</taxon>
        <taxon>Methanolobus</taxon>
    </lineage>
</organism>
<name>A0AAE3HBT6_9EURY</name>
<comment type="caution">
    <text evidence="2">The sequence shown here is derived from an EMBL/GenBank/DDBJ whole genome shotgun (WGS) entry which is preliminary data.</text>
</comment>
<dbReference type="InterPro" id="IPR013097">
    <property type="entry name" value="Dabb"/>
</dbReference>
<feature type="domain" description="Stress-response A/B barrel" evidence="1">
    <location>
        <begin position="2"/>
        <end position="98"/>
    </location>
</feature>
<dbReference type="EMBL" id="JTEO01000005">
    <property type="protein sequence ID" value="MCQ6963297.1"/>
    <property type="molecule type" value="Genomic_DNA"/>
</dbReference>
<evidence type="ECO:0000259" key="1">
    <source>
        <dbReference type="PROSITE" id="PS51502"/>
    </source>
</evidence>
<protein>
    <submittedName>
        <fullName evidence="2">Stress responsive protein</fullName>
    </submittedName>
</protein>
<keyword evidence="3" id="KW-1185">Reference proteome</keyword>
<dbReference type="SMART" id="SM00886">
    <property type="entry name" value="Dabb"/>
    <property type="match status" value="1"/>
</dbReference>
<accession>A0AAE3HBT6</accession>
<evidence type="ECO:0000313" key="2">
    <source>
        <dbReference type="EMBL" id="MCQ6963297.1"/>
    </source>
</evidence>
<proteinExistence type="predicted"/>
<reference evidence="2 3" key="1">
    <citation type="journal article" date="2011" name="Appl. Environ. Microbiol.">
        <title>Methanogenic archaea isolated from Taiwan's Chelungpu fault.</title>
        <authorList>
            <person name="Wu S.Y."/>
            <person name="Lai M.C."/>
        </authorList>
    </citation>
    <scope>NUCLEOTIDE SEQUENCE [LARGE SCALE GENOMIC DNA]</scope>
    <source>
        <strain evidence="2 3">St545Mb</strain>
    </source>
</reference>
<dbReference type="RefSeq" id="WP_256623137.1">
    <property type="nucleotide sequence ID" value="NZ_JTEO01000005.1"/>
</dbReference>
<dbReference type="InterPro" id="IPR011008">
    <property type="entry name" value="Dimeric_a/b-barrel"/>
</dbReference>